<organism evidence="4">
    <name type="scientific">Darwinula stevensoni</name>
    <dbReference type="NCBI Taxonomy" id="69355"/>
    <lineage>
        <taxon>Eukaryota</taxon>
        <taxon>Metazoa</taxon>
        <taxon>Ecdysozoa</taxon>
        <taxon>Arthropoda</taxon>
        <taxon>Crustacea</taxon>
        <taxon>Oligostraca</taxon>
        <taxon>Ostracoda</taxon>
        <taxon>Podocopa</taxon>
        <taxon>Podocopida</taxon>
        <taxon>Darwinulocopina</taxon>
        <taxon>Darwinuloidea</taxon>
        <taxon>Darwinulidae</taxon>
        <taxon>Darwinula</taxon>
    </lineage>
</organism>
<dbReference type="InterPro" id="IPR036872">
    <property type="entry name" value="CH_dom_sf"/>
</dbReference>
<accession>A0A7R9AEW1</accession>
<evidence type="ECO:0000313" key="4">
    <source>
        <dbReference type="EMBL" id="CAD7252787.1"/>
    </source>
</evidence>
<dbReference type="Pfam" id="PF00402">
    <property type="entry name" value="Calponin"/>
    <property type="match status" value="1"/>
</dbReference>
<dbReference type="Gene3D" id="1.10.418.10">
    <property type="entry name" value="Calponin-like domain"/>
    <property type="match status" value="1"/>
</dbReference>
<evidence type="ECO:0000313" key="5">
    <source>
        <dbReference type="Proteomes" id="UP000677054"/>
    </source>
</evidence>
<dbReference type="SUPFAM" id="SSF47576">
    <property type="entry name" value="Calponin-homology domain, CH-domain"/>
    <property type="match status" value="1"/>
</dbReference>
<dbReference type="AlphaFoldDB" id="A0A7R9AEW1"/>
<dbReference type="GO" id="GO:0015629">
    <property type="term" value="C:actin cytoskeleton"/>
    <property type="evidence" value="ECO:0007669"/>
    <property type="project" value="TreeGrafter"/>
</dbReference>
<dbReference type="PROSITE" id="PS50021">
    <property type="entry name" value="CH"/>
    <property type="match status" value="1"/>
</dbReference>
<gene>
    <name evidence="4" type="ORF">DSTB1V02_LOCUS12542</name>
</gene>
<evidence type="ECO:0000256" key="2">
    <source>
        <dbReference type="RuleBase" id="RU361224"/>
    </source>
</evidence>
<dbReference type="Pfam" id="PF00307">
    <property type="entry name" value="CH"/>
    <property type="match status" value="1"/>
</dbReference>
<feature type="domain" description="Calponin-homology (CH)" evidence="3">
    <location>
        <begin position="9"/>
        <end position="118"/>
    </location>
</feature>
<dbReference type="EMBL" id="LR904363">
    <property type="protein sequence ID" value="CAD7252787.1"/>
    <property type="molecule type" value="Genomic_DNA"/>
</dbReference>
<feature type="non-terminal residue" evidence="4">
    <location>
        <position position="178"/>
    </location>
</feature>
<dbReference type="InterPro" id="IPR001715">
    <property type="entry name" value="CH_dom"/>
</dbReference>
<sequence>MQAQAKFDLNRAREALRWIYAVLGTDHEEIKDQLDFSALLKDGVTICELINALQPGTVKKINTMKAPFKQRENVEMFLKGCEAYGLKSQDLFQVNDLYEHKNLYMVVDCIYALGGMAQKKGFPGPQIGVKVADENRREFTQEQLAESNRIIGLQYGSNKGASQAGMTAYGTTRQILPD</sequence>
<dbReference type="PRINTS" id="PR00888">
    <property type="entry name" value="SM22CALPONIN"/>
</dbReference>
<evidence type="ECO:0000259" key="3">
    <source>
        <dbReference type="PROSITE" id="PS50021"/>
    </source>
</evidence>
<dbReference type="InterPro" id="IPR050606">
    <property type="entry name" value="Calponin-like"/>
</dbReference>
<dbReference type="PANTHER" id="PTHR47385">
    <property type="entry name" value="CALPONIN"/>
    <property type="match status" value="1"/>
</dbReference>
<dbReference type="PROSITE" id="PS51122">
    <property type="entry name" value="CALPONIN_2"/>
    <property type="match status" value="1"/>
</dbReference>
<dbReference type="SMART" id="SM00033">
    <property type="entry name" value="CH"/>
    <property type="match status" value="1"/>
</dbReference>
<dbReference type="GO" id="GO:0007015">
    <property type="term" value="P:actin filament organization"/>
    <property type="evidence" value="ECO:0007669"/>
    <property type="project" value="TreeGrafter"/>
</dbReference>
<evidence type="ECO:0000256" key="1">
    <source>
        <dbReference type="ARBA" id="ARBA00009631"/>
    </source>
</evidence>
<reference evidence="4" key="1">
    <citation type="submission" date="2020-11" db="EMBL/GenBank/DDBJ databases">
        <authorList>
            <person name="Tran Van P."/>
        </authorList>
    </citation>
    <scope>NUCLEOTIDE SEQUENCE</scope>
</reference>
<dbReference type="EMBL" id="CAJPEV010004846">
    <property type="protein sequence ID" value="CAG0902392.1"/>
    <property type="molecule type" value="Genomic_DNA"/>
</dbReference>
<dbReference type="Proteomes" id="UP000677054">
    <property type="component" value="Unassembled WGS sequence"/>
</dbReference>
<comment type="similarity">
    <text evidence="1 2">Belongs to the calponin family.</text>
</comment>
<proteinExistence type="inferred from homology"/>
<dbReference type="InterPro" id="IPR003096">
    <property type="entry name" value="SM22_calponin"/>
</dbReference>
<protein>
    <recommendedName>
        <fullName evidence="2">Transgelin</fullName>
    </recommendedName>
</protein>
<dbReference type="PROSITE" id="PS01052">
    <property type="entry name" value="CALPONIN_1"/>
    <property type="match status" value="1"/>
</dbReference>
<dbReference type="OrthoDB" id="21595at2759"/>
<dbReference type="PANTHER" id="PTHR47385:SF5">
    <property type="entry name" value="TRANSGELIN"/>
    <property type="match status" value="1"/>
</dbReference>
<keyword evidence="5" id="KW-1185">Reference proteome</keyword>
<dbReference type="GO" id="GO:0051015">
    <property type="term" value="F:actin filament binding"/>
    <property type="evidence" value="ECO:0007669"/>
    <property type="project" value="TreeGrafter"/>
</dbReference>
<name>A0A7R9AEW1_9CRUS</name>
<dbReference type="InterPro" id="IPR000557">
    <property type="entry name" value="Calponin_repeat"/>
</dbReference>